<feature type="transmembrane region" description="Helical" evidence="6">
    <location>
        <begin position="108"/>
        <end position="128"/>
    </location>
</feature>
<dbReference type="PANTHER" id="PTHR23511">
    <property type="entry name" value="SYNAPTIC VESICLE GLYCOPROTEIN 2"/>
    <property type="match status" value="1"/>
</dbReference>
<keyword evidence="10" id="KW-1185">Reference proteome</keyword>
<keyword evidence="5 6" id="KW-0472">Membrane</keyword>
<dbReference type="InterPro" id="IPR011701">
    <property type="entry name" value="MFS"/>
</dbReference>
<dbReference type="PROSITE" id="PS00217">
    <property type="entry name" value="SUGAR_TRANSPORT_2"/>
    <property type="match status" value="1"/>
</dbReference>
<evidence type="ECO:0000256" key="5">
    <source>
        <dbReference type="ARBA" id="ARBA00023136"/>
    </source>
</evidence>
<organism evidence="8">
    <name type="scientific">Guillardia theta (strain CCMP2712)</name>
    <name type="common">Cryptophyte</name>
    <dbReference type="NCBI Taxonomy" id="905079"/>
    <lineage>
        <taxon>Eukaryota</taxon>
        <taxon>Cryptophyceae</taxon>
        <taxon>Pyrenomonadales</taxon>
        <taxon>Geminigeraceae</taxon>
        <taxon>Guillardia</taxon>
    </lineage>
</organism>
<feature type="transmembrane region" description="Helical" evidence="6">
    <location>
        <begin position="170"/>
        <end position="191"/>
    </location>
</feature>
<feature type="domain" description="Major facilitator superfamily (MFS) profile" evidence="7">
    <location>
        <begin position="1"/>
        <end position="430"/>
    </location>
</feature>
<dbReference type="InterPro" id="IPR020846">
    <property type="entry name" value="MFS_dom"/>
</dbReference>
<reference evidence="10" key="2">
    <citation type="submission" date="2012-11" db="EMBL/GenBank/DDBJ databases">
        <authorList>
            <person name="Kuo A."/>
            <person name="Curtis B.A."/>
            <person name="Tanifuji G."/>
            <person name="Burki F."/>
            <person name="Gruber A."/>
            <person name="Irimia M."/>
            <person name="Maruyama S."/>
            <person name="Arias M.C."/>
            <person name="Ball S.G."/>
            <person name="Gile G.H."/>
            <person name="Hirakawa Y."/>
            <person name="Hopkins J.F."/>
            <person name="Rensing S.A."/>
            <person name="Schmutz J."/>
            <person name="Symeonidi A."/>
            <person name="Elias M."/>
            <person name="Eveleigh R.J."/>
            <person name="Herman E.K."/>
            <person name="Klute M.J."/>
            <person name="Nakayama T."/>
            <person name="Obornik M."/>
            <person name="Reyes-Prieto A."/>
            <person name="Armbrust E.V."/>
            <person name="Aves S.J."/>
            <person name="Beiko R.G."/>
            <person name="Coutinho P."/>
            <person name="Dacks J.B."/>
            <person name="Durnford D.G."/>
            <person name="Fast N.M."/>
            <person name="Green B.R."/>
            <person name="Grisdale C."/>
            <person name="Hempe F."/>
            <person name="Henrissat B."/>
            <person name="Hoppner M.P."/>
            <person name="Ishida K.-I."/>
            <person name="Kim E."/>
            <person name="Koreny L."/>
            <person name="Kroth P.G."/>
            <person name="Liu Y."/>
            <person name="Malik S.-B."/>
            <person name="Maier U.G."/>
            <person name="McRose D."/>
            <person name="Mock T."/>
            <person name="Neilson J.A."/>
            <person name="Onodera N.T."/>
            <person name="Poole A.M."/>
            <person name="Pritham E.J."/>
            <person name="Richards T.A."/>
            <person name="Rocap G."/>
            <person name="Roy S.W."/>
            <person name="Sarai C."/>
            <person name="Schaack S."/>
            <person name="Shirato S."/>
            <person name="Slamovits C.H."/>
            <person name="Spencer D.F."/>
            <person name="Suzuki S."/>
            <person name="Worden A.Z."/>
            <person name="Zauner S."/>
            <person name="Barry K."/>
            <person name="Bell C."/>
            <person name="Bharti A.K."/>
            <person name="Crow J.A."/>
            <person name="Grimwood J."/>
            <person name="Kramer R."/>
            <person name="Lindquist E."/>
            <person name="Lucas S."/>
            <person name="Salamov A."/>
            <person name="McFadden G.I."/>
            <person name="Lane C.E."/>
            <person name="Keeling P.J."/>
            <person name="Gray M.W."/>
            <person name="Grigoriev I.V."/>
            <person name="Archibald J.M."/>
        </authorList>
    </citation>
    <scope>NUCLEOTIDE SEQUENCE</scope>
    <source>
        <strain evidence="10">CCMP2712</strain>
    </source>
</reference>
<feature type="transmembrane region" description="Helical" evidence="6">
    <location>
        <begin position="332"/>
        <end position="350"/>
    </location>
</feature>
<proteinExistence type="predicted"/>
<evidence type="ECO:0000256" key="6">
    <source>
        <dbReference type="SAM" id="Phobius"/>
    </source>
</evidence>
<keyword evidence="3 6" id="KW-0812">Transmembrane</keyword>
<evidence type="ECO:0000256" key="4">
    <source>
        <dbReference type="ARBA" id="ARBA00022989"/>
    </source>
</evidence>
<evidence type="ECO:0000256" key="3">
    <source>
        <dbReference type="ARBA" id="ARBA00022692"/>
    </source>
</evidence>
<dbReference type="STRING" id="905079.L1K3W9"/>
<dbReference type="AlphaFoldDB" id="L1K3W9"/>
<dbReference type="Proteomes" id="UP000011087">
    <property type="component" value="Unassembled WGS sequence"/>
</dbReference>
<protein>
    <recommendedName>
        <fullName evidence="7">Major facilitator superfamily (MFS) profile domain-containing protein</fullName>
    </recommendedName>
</protein>
<evidence type="ECO:0000256" key="2">
    <source>
        <dbReference type="ARBA" id="ARBA00022448"/>
    </source>
</evidence>
<evidence type="ECO:0000313" key="9">
    <source>
        <dbReference type="EnsemblProtists" id="EKX55521"/>
    </source>
</evidence>
<feature type="transmembrane region" description="Helical" evidence="6">
    <location>
        <begin position="303"/>
        <end position="325"/>
    </location>
</feature>
<feature type="transmembrane region" description="Helical" evidence="6">
    <location>
        <begin position="140"/>
        <end position="164"/>
    </location>
</feature>
<dbReference type="Gene3D" id="1.20.1250.20">
    <property type="entry name" value="MFS general substrate transporter like domains"/>
    <property type="match status" value="1"/>
</dbReference>
<dbReference type="Pfam" id="PF07690">
    <property type="entry name" value="MFS_1"/>
    <property type="match status" value="1"/>
</dbReference>
<dbReference type="SUPFAM" id="SSF103473">
    <property type="entry name" value="MFS general substrate transporter"/>
    <property type="match status" value="1"/>
</dbReference>
<accession>L1K3W9</accession>
<evidence type="ECO:0000313" key="10">
    <source>
        <dbReference type="Proteomes" id="UP000011087"/>
    </source>
</evidence>
<feature type="transmembrane region" description="Helical" evidence="6">
    <location>
        <begin position="48"/>
        <end position="71"/>
    </location>
</feature>
<dbReference type="RefSeq" id="XP_005842501.1">
    <property type="nucleotide sequence ID" value="XM_005842444.1"/>
</dbReference>
<evidence type="ECO:0000259" key="7">
    <source>
        <dbReference type="PROSITE" id="PS50850"/>
    </source>
</evidence>
<keyword evidence="4 6" id="KW-1133">Transmembrane helix</keyword>
<dbReference type="PROSITE" id="PS50850">
    <property type="entry name" value="MFS"/>
    <property type="match status" value="1"/>
</dbReference>
<evidence type="ECO:0000313" key="8">
    <source>
        <dbReference type="EMBL" id="EKX55521.1"/>
    </source>
</evidence>
<reference evidence="8 10" key="1">
    <citation type="journal article" date="2012" name="Nature">
        <title>Algal genomes reveal evolutionary mosaicism and the fate of nucleomorphs.</title>
        <authorList>
            <consortium name="DOE Joint Genome Institute"/>
            <person name="Curtis B.A."/>
            <person name="Tanifuji G."/>
            <person name="Burki F."/>
            <person name="Gruber A."/>
            <person name="Irimia M."/>
            <person name="Maruyama S."/>
            <person name="Arias M.C."/>
            <person name="Ball S.G."/>
            <person name="Gile G.H."/>
            <person name="Hirakawa Y."/>
            <person name="Hopkins J.F."/>
            <person name="Kuo A."/>
            <person name="Rensing S.A."/>
            <person name="Schmutz J."/>
            <person name="Symeonidi A."/>
            <person name="Elias M."/>
            <person name="Eveleigh R.J."/>
            <person name="Herman E.K."/>
            <person name="Klute M.J."/>
            <person name="Nakayama T."/>
            <person name="Obornik M."/>
            <person name="Reyes-Prieto A."/>
            <person name="Armbrust E.V."/>
            <person name="Aves S.J."/>
            <person name="Beiko R.G."/>
            <person name="Coutinho P."/>
            <person name="Dacks J.B."/>
            <person name="Durnford D.G."/>
            <person name="Fast N.M."/>
            <person name="Green B.R."/>
            <person name="Grisdale C.J."/>
            <person name="Hempel F."/>
            <person name="Henrissat B."/>
            <person name="Hoppner M.P."/>
            <person name="Ishida K."/>
            <person name="Kim E."/>
            <person name="Koreny L."/>
            <person name="Kroth P.G."/>
            <person name="Liu Y."/>
            <person name="Malik S.B."/>
            <person name="Maier U.G."/>
            <person name="McRose D."/>
            <person name="Mock T."/>
            <person name="Neilson J.A."/>
            <person name="Onodera N.T."/>
            <person name="Poole A.M."/>
            <person name="Pritham E.J."/>
            <person name="Richards T.A."/>
            <person name="Rocap G."/>
            <person name="Roy S.W."/>
            <person name="Sarai C."/>
            <person name="Schaack S."/>
            <person name="Shirato S."/>
            <person name="Slamovits C.H."/>
            <person name="Spencer D.F."/>
            <person name="Suzuki S."/>
            <person name="Worden A.Z."/>
            <person name="Zauner S."/>
            <person name="Barry K."/>
            <person name="Bell C."/>
            <person name="Bharti A.K."/>
            <person name="Crow J.A."/>
            <person name="Grimwood J."/>
            <person name="Kramer R."/>
            <person name="Lindquist E."/>
            <person name="Lucas S."/>
            <person name="Salamov A."/>
            <person name="McFadden G.I."/>
            <person name="Lane C.E."/>
            <person name="Keeling P.J."/>
            <person name="Gray M.W."/>
            <person name="Grigoriev I.V."/>
            <person name="Archibald J.M."/>
        </authorList>
    </citation>
    <scope>NUCLEOTIDE SEQUENCE</scope>
    <source>
        <strain evidence="8 10">CCMP2712</strain>
    </source>
</reference>
<dbReference type="InterPro" id="IPR005829">
    <property type="entry name" value="Sugar_transporter_CS"/>
</dbReference>
<comment type="subcellular location">
    <subcellularLocation>
        <location evidence="1">Membrane</location>
        <topology evidence="1">Multi-pass membrane protein</topology>
    </subcellularLocation>
</comment>
<feature type="transmembrane region" description="Helical" evidence="6">
    <location>
        <begin position="261"/>
        <end position="283"/>
    </location>
</feature>
<dbReference type="PROSITE" id="PS00216">
    <property type="entry name" value="SUGAR_TRANSPORT_1"/>
    <property type="match status" value="1"/>
</dbReference>
<dbReference type="PaxDb" id="55529-EKX55521"/>
<dbReference type="GO" id="GO:0016020">
    <property type="term" value="C:membrane"/>
    <property type="evidence" value="ECO:0007669"/>
    <property type="project" value="UniProtKB-SubCell"/>
</dbReference>
<dbReference type="PANTHER" id="PTHR23511:SF34">
    <property type="entry name" value="SYNAPTIC VESICLE GLYCOPROTEIN 2"/>
    <property type="match status" value="1"/>
</dbReference>
<dbReference type="KEGG" id="gtt:GUITHDRAFT_62632"/>
<feature type="transmembrane region" description="Helical" evidence="6">
    <location>
        <begin position="83"/>
        <end position="102"/>
    </location>
</feature>
<dbReference type="InterPro" id="IPR036259">
    <property type="entry name" value="MFS_trans_sf"/>
</dbReference>
<evidence type="ECO:0000256" key="1">
    <source>
        <dbReference type="ARBA" id="ARBA00004141"/>
    </source>
</evidence>
<dbReference type="EMBL" id="JH992965">
    <property type="protein sequence ID" value="EKX55521.1"/>
    <property type="molecule type" value="Genomic_DNA"/>
</dbReference>
<dbReference type="HOGENOM" id="CLU_001265_46_15_1"/>
<dbReference type="GO" id="GO:0022857">
    <property type="term" value="F:transmembrane transporter activity"/>
    <property type="evidence" value="ECO:0007669"/>
    <property type="project" value="InterPro"/>
</dbReference>
<keyword evidence="2" id="KW-0813">Transport</keyword>
<dbReference type="GeneID" id="17312142"/>
<name>L1K3W9_GUITC</name>
<reference evidence="9" key="3">
    <citation type="submission" date="2015-06" db="UniProtKB">
        <authorList>
            <consortium name="EnsemblProtists"/>
        </authorList>
    </citation>
    <scope>IDENTIFICATION</scope>
</reference>
<dbReference type="OMA" id="RFQIEFH"/>
<dbReference type="EnsemblProtists" id="EKX55521">
    <property type="protein sequence ID" value="EKX55521"/>
    <property type="gene ID" value="GUITHDRAFT_62632"/>
</dbReference>
<dbReference type="eggNOG" id="KOG0255">
    <property type="taxonomic scope" value="Eukaryota"/>
</dbReference>
<gene>
    <name evidence="8" type="ORF">GUITHDRAFT_62632</name>
</gene>
<dbReference type="OrthoDB" id="3936150at2759"/>
<feature type="transmembrane region" description="Helical" evidence="6">
    <location>
        <begin position="356"/>
        <end position="375"/>
    </location>
</feature>
<sequence length="430" mass="45988">MDYEDALDAMGVGGYQKLLMVVCGLANATDAIEILSLSYVIPEIETEIAAWSLGALSSAVFAGMLIGALVGGFLSDVIGRRPVLMCSMLLNAIFTALFALAAGEYVMVVLRFFTGFGVGASVPVVFAYPAEVVPSANRGMAITVVALSWMIGSIVVAGLAWAIIPSYGWRLFAFACSLPALACSICLMTVIKESPRFLLVKGKTNEASKAVSHICRFNSASFGSNETQVVRIKALSLDHGNEKLWFRVRQLWQHRLRTRSFLLALVWIGICFGWYGLATWIPTMLKEKNVALCWGEASTRSCLYQTAVLVALSNLPGNILSLLLVDVIGRNTLLSVSMFLSALSAIGAWLSKDGVATGIFFCIFNGVSVVGWNILDILSTEMFPTALRGVAMGLLSSLGRISAAVRSLSVLSCRSHSPAGCSAAVQHGVF</sequence>